<evidence type="ECO:0000313" key="2">
    <source>
        <dbReference type="Proteomes" id="UP000032578"/>
    </source>
</evidence>
<dbReference type="Proteomes" id="UP000032578">
    <property type="component" value="Unassembled WGS sequence"/>
</dbReference>
<gene>
    <name evidence="1" type="ORF">PW52_09420</name>
</gene>
<organism evidence="1 2">
    <name type="scientific">Neotamlana sedimentorum</name>
    <dbReference type="NCBI Taxonomy" id="1435349"/>
    <lineage>
        <taxon>Bacteria</taxon>
        <taxon>Pseudomonadati</taxon>
        <taxon>Bacteroidota</taxon>
        <taxon>Flavobacteriia</taxon>
        <taxon>Flavobacteriales</taxon>
        <taxon>Flavobacteriaceae</taxon>
        <taxon>Neotamlana</taxon>
    </lineage>
</organism>
<accession>A0A0D7W9W2</accession>
<dbReference type="AlphaFoldDB" id="A0A0D7W9W2"/>
<dbReference type="PATRIC" id="fig|1435349.4.peg.2871"/>
<sequence length="203" mass="23984">MTLRKESLPFDWLLTSPLLALDYVYANIKDDFKFFLRDLKRNKEGKVFAGKYPESTFYHYNDLITATPLKNKIKKRCDQLIKLYYNKPICFLFVIPIVSLNSAQNVKEYSVSIEHFLTLLKQTDELLIYIRFENSLNENKVFYSMLIEEISTFKKLTTATLLLESNQFGLWGNVREYSKLLNDLGIKRKQIFPKIDIKKPKKT</sequence>
<reference evidence="1 2" key="1">
    <citation type="submission" date="2014-11" db="EMBL/GenBank/DDBJ databases">
        <title>Tamlana sedimentorum sp. nov., isolated from shallow sand sediments of the Sea of Japan.</title>
        <authorList>
            <person name="Romanenko L.A."/>
        </authorList>
    </citation>
    <scope>NUCLEOTIDE SEQUENCE [LARGE SCALE GENOMIC DNA]</scope>
    <source>
        <strain evidence="1 2">JCM 19808</strain>
    </source>
</reference>
<name>A0A0D7W9W2_9FLAO</name>
<comment type="caution">
    <text evidence="1">The sequence shown here is derived from an EMBL/GenBank/DDBJ whole genome shotgun (WGS) entry which is preliminary data.</text>
</comment>
<evidence type="ECO:0000313" key="1">
    <source>
        <dbReference type="EMBL" id="KJD35931.1"/>
    </source>
</evidence>
<proteinExistence type="predicted"/>
<dbReference type="EMBL" id="JTDW01000005">
    <property type="protein sequence ID" value="KJD35931.1"/>
    <property type="molecule type" value="Genomic_DNA"/>
</dbReference>
<keyword evidence="2" id="KW-1185">Reference proteome</keyword>
<protein>
    <submittedName>
        <fullName evidence="1">Uncharacterized protein</fullName>
    </submittedName>
</protein>